<proteinExistence type="predicted"/>
<accession>A0A6J7ABB4</accession>
<dbReference type="EMBL" id="CAFAAV010000174">
    <property type="protein sequence ID" value="CAB4830161.1"/>
    <property type="molecule type" value="Genomic_DNA"/>
</dbReference>
<protein>
    <submittedName>
        <fullName evidence="1">Unannotated protein</fullName>
    </submittedName>
</protein>
<name>A0A6J7ABB4_9ZZZZ</name>
<organism evidence="1">
    <name type="scientific">freshwater metagenome</name>
    <dbReference type="NCBI Taxonomy" id="449393"/>
    <lineage>
        <taxon>unclassified sequences</taxon>
        <taxon>metagenomes</taxon>
        <taxon>ecological metagenomes</taxon>
    </lineage>
</organism>
<reference evidence="1" key="1">
    <citation type="submission" date="2020-05" db="EMBL/GenBank/DDBJ databases">
        <authorList>
            <person name="Chiriac C."/>
            <person name="Salcher M."/>
            <person name="Ghai R."/>
            <person name="Kavagutti S V."/>
        </authorList>
    </citation>
    <scope>NUCLEOTIDE SEQUENCE</scope>
</reference>
<sequence length="240" mass="27032">MRASTERNVAVVLTVDEHLVGVLELARVAVGGDQRHEHHLASLHRATSNLSVLSDLPGWRDERVEAQELLDRRRPQLRFCQQSLTILRVVGQVPEVVGELRGDGVEAGHEHQQAEVEDVLHRNRLAVDPGAQHVADDVFLRVELALLDKGTEVAHDFHHRCKLCFSGTRHVTIGVQDGDLPRLELIGVFAGQTHQVHEDHVREQQRHFRHELATSLGSDRVEHFGEPLAQLRLHLLDCAR</sequence>
<gene>
    <name evidence="1" type="ORF">UFOPK3099_02003</name>
</gene>
<evidence type="ECO:0000313" key="1">
    <source>
        <dbReference type="EMBL" id="CAB4830161.1"/>
    </source>
</evidence>
<dbReference type="AlphaFoldDB" id="A0A6J7ABB4"/>